<gene>
    <name evidence="11" type="ORF">PDIGIT_LOCUS8635</name>
</gene>
<comment type="caution">
    <text evidence="11">The sequence shown here is derived from an EMBL/GenBank/DDBJ whole genome shotgun (WGS) entry which is preliminary data.</text>
</comment>
<dbReference type="PROSITE" id="PS00109">
    <property type="entry name" value="PROTEIN_KINASE_TYR"/>
    <property type="match status" value="1"/>
</dbReference>
<dbReference type="Gene3D" id="1.10.510.10">
    <property type="entry name" value="Transferase(Phosphotransferase) domain 1"/>
    <property type="match status" value="1"/>
</dbReference>
<dbReference type="GO" id="GO:0005524">
    <property type="term" value="F:ATP binding"/>
    <property type="evidence" value="ECO:0007669"/>
    <property type="project" value="InterPro"/>
</dbReference>
<comment type="function">
    <text evidence="1">Component of the EKC/KEOPS complex that is required for the formation of a threonylcarbamoyl group on adenosine at position 37 (t(6)A37) in tRNAs that read codons beginning with adenine. The complex is probably involved in the transfer of the threonylcarbamoyl moiety of threonylcarbamoyl-AMP (TC-AMP) to the N6 group of A37. BUD32 has ATPase activity in the context of the EKC/KEOPS complex and likely plays a supporting role to the catalytic subunit KAE1. The EKC/KEOPS complex also promotes both telomere uncapping and telomere elongation. The complex is required for efficient recruitment of transcriptional coactivators.</text>
</comment>
<dbReference type="InterPro" id="IPR050167">
    <property type="entry name" value="Ser_Thr_protein_kinase"/>
</dbReference>
<dbReference type="AlphaFoldDB" id="A0A9W4UG42"/>
<dbReference type="PROSITE" id="PS50011">
    <property type="entry name" value="PROTEIN_KINASE_DOM"/>
    <property type="match status" value="1"/>
</dbReference>
<feature type="domain" description="Protein kinase" evidence="10">
    <location>
        <begin position="1"/>
        <end position="208"/>
    </location>
</feature>
<dbReference type="InterPro" id="IPR000719">
    <property type="entry name" value="Prot_kinase_dom"/>
</dbReference>
<evidence type="ECO:0000256" key="4">
    <source>
        <dbReference type="ARBA" id="ARBA00013948"/>
    </source>
</evidence>
<dbReference type="EC" id="2.7.11.1" evidence="3"/>
<evidence type="ECO:0000259" key="10">
    <source>
        <dbReference type="PROSITE" id="PS50011"/>
    </source>
</evidence>
<proteinExistence type="predicted"/>
<evidence type="ECO:0000256" key="3">
    <source>
        <dbReference type="ARBA" id="ARBA00012513"/>
    </source>
</evidence>
<dbReference type="InterPro" id="IPR011009">
    <property type="entry name" value="Kinase-like_dom_sf"/>
</dbReference>
<evidence type="ECO:0000313" key="11">
    <source>
        <dbReference type="EMBL" id="CAI6335551.1"/>
    </source>
</evidence>
<dbReference type="InterPro" id="IPR008266">
    <property type="entry name" value="Tyr_kinase_AS"/>
</dbReference>
<dbReference type="PANTHER" id="PTHR23257">
    <property type="entry name" value="SERINE-THREONINE PROTEIN KINASE"/>
    <property type="match status" value="1"/>
</dbReference>
<evidence type="ECO:0000256" key="8">
    <source>
        <dbReference type="ARBA" id="ARBA00047899"/>
    </source>
</evidence>
<comment type="catalytic activity">
    <reaction evidence="9">
        <text>L-seryl-[protein] + ATP = O-phospho-L-seryl-[protein] + ADP + H(+)</text>
        <dbReference type="Rhea" id="RHEA:17989"/>
        <dbReference type="Rhea" id="RHEA-COMP:9863"/>
        <dbReference type="Rhea" id="RHEA-COMP:11604"/>
        <dbReference type="ChEBI" id="CHEBI:15378"/>
        <dbReference type="ChEBI" id="CHEBI:29999"/>
        <dbReference type="ChEBI" id="CHEBI:30616"/>
        <dbReference type="ChEBI" id="CHEBI:83421"/>
        <dbReference type="ChEBI" id="CHEBI:456216"/>
        <dbReference type="EC" id="2.7.11.1"/>
    </reaction>
</comment>
<evidence type="ECO:0000256" key="6">
    <source>
        <dbReference type="ARBA" id="ARBA00030980"/>
    </source>
</evidence>
<dbReference type="GO" id="GO:0004674">
    <property type="term" value="F:protein serine/threonine kinase activity"/>
    <property type="evidence" value="ECO:0007669"/>
    <property type="project" value="UniProtKB-EC"/>
</dbReference>
<evidence type="ECO:0000256" key="9">
    <source>
        <dbReference type="ARBA" id="ARBA00048679"/>
    </source>
</evidence>
<dbReference type="SUPFAM" id="SSF56112">
    <property type="entry name" value="Protein kinase-like (PK-like)"/>
    <property type="match status" value="1"/>
</dbReference>
<evidence type="ECO:0000256" key="1">
    <source>
        <dbReference type="ARBA" id="ARBA00003747"/>
    </source>
</evidence>
<organism evidence="11 12">
    <name type="scientific">Periconia digitata</name>
    <dbReference type="NCBI Taxonomy" id="1303443"/>
    <lineage>
        <taxon>Eukaryota</taxon>
        <taxon>Fungi</taxon>
        <taxon>Dikarya</taxon>
        <taxon>Ascomycota</taxon>
        <taxon>Pezizomycotina</taxon>
        <taxon>Dothideomycetes</taxon>
        <taxon>Pleosporomycetidae</taxon>
        <taxon>Pleosporales</taxon>
        <taxon>Massarineae</taxon>
        <taxon>Periconiaceae</taxon>
        <taxon>Periconia</taxon>
    </lineage>
</organism>
<dbReference type="GO" id="GO:0007165">
    <property type="term" value="P:signal transduction"/>
    <property type="evidence" value="ECO:0007669"/>
    <property type="project" value="TreeGrafter"/>
</dbReference>
<comment type="subunit">
    <text evidence="2">Component of the EKC/KEOPS complex composed of at least BUD32, CGI121, GON7, KAE1 and PCC1; the whole complex dimerizes.</text>
</comment>
<dbReference type="Proteomes" id="UP001152607">
    <property type="component" value="Unassembled WGS sequence"/>
</dbReference>
<evidence type="ECO:0000256" key="7">
    <source>
        <dbReference type="ARBA" id="ARBA00033194"/>
    </source>
</evidence>
<name>A0A9W4UG42_9PLEO</name>
<keyword evidence="12" id="KW-1185">Reference proteome</keyword>
<dbReference type="EMBL" id="CAOQHR010000005">
    <property type="protein sequence ID" value="CAI6335551.1"/>
    <property type="molecule type" value="Genomic_DNA"/>
</dbReference>
<evidence type="ECO:0000256" key="2">
    <source>
        <dbReference type="ARBA" id="ARBA00011534"/>
    </source>
</evidence>
<dbReference type="InterPro" id="IPR001245">
    <property type="entry name" value="Ser-Thr/Tyr_kinase_cat_dom"/>
</dbReference>
<sequence>MVGAAKHQCLDAGISFTAQHMQHACALRLLHDCVILTVITHLSNLPPTHSHTAEGLAYIHDMNVLHCDFCVGNLLVASDLSIKLCDFQGRLLNRNGDISLNGGAAESVMSSMPRPDRNHCDRKTDIFAFGTALYFIMTGHSPFPNLDTIDDEDEIRRQYEQCEFPCIAPYQGGEVIYKCWKGGYQSAADIMSNLIALEERKSSISIPC</sequence>
<evidence type="ECO:0000313" key="12">
    <source>
        <dbReference type="Proteomes" id="UP001152607"/>
    </source>
</evidence>
<evidence type="ECO:0000256" key="5">
    <source>
        <dbReference type="ARBA" id="ARBA00019973"/>
    </source>
</evidence>
<protein>
    <recommendedName>
        <fullName evidence="5">EKC/KEOPS complex subunit BUD32</fullName>
        <ecNumber evidence="3">2.7.11.1</ecNumber>
    </recommendedName>
    <alternativeName>
        <fullName evidence="6 7">Atypical Serine/threonine protein kinase BUD32</fullName>
    </alternativeName>
    <alternativeName>
        <fullName evidence="4">EKC/KEOPS complex subunit bud32</fullName>
    </alternativeName>
</protein>
<dbReference type="Pfam" id="PF07714">
    <property type="entry name" value="PK_Tyr_Ser-Thr"/>
    <property type="match status" value="1"/>
</dbReference>
<accession>A0A9W4UG42</accession>
<dbReference type="OrthoDB" id="1668230at2759"/>
<dbReference type="GO" id="GO:0005737">
    <property type="term" value="C:cytoplasm"/>
    <property type="evidence" value="ECO:0007669"/>
    <property type="project" value="TreeGrafter"/>
</dbReference>
<reference evidence="11" key="1">
    <citation type="submission" date="2023-01" db="EMBL/GenBank/DDBJ databases">
        <authorList>
            <person name="Van Ghelder C."/>
            <person name="Rancurel C."/>
        </authorList>
    </citation>
    <scope>NUCLEOTIDE SEQUENCE</scope>
    <source>
        <strain evidence="11">CNCM I-4278</strain>
    </source>
</reference>
<comment type="catalytic activity">
    <reaction evidence="8">
        <text>L-threonyl-[protein] + ATP = O-phospho-L-threonyl-[protein] + ADP + H(+)</text>
        <dbReference type="Rhea" id="RHEA:46608"/>
        <dbReference type="Rhea" id="RHEA-COMP:11060"/>
        <dbReference type="Rhea" id="RHEA-COMP:11605"/>
        <dbReference type="ChEBI" id="CHEBI:15378"/>
        <dbReference type="ChEBI" id="CHEBI:30013"/>
        <dbReference type="ChEBI" id="CHEBI:30616"/>
        <dbReference type="ChEBI" id="CHEBI:61977"/>
        <dbReference type="ChEBI" id="CHEBI:456216"/>
        <dbReference type="EC" id="2.7.11.1"/>
    </reaction>
</comment>